<accession>A0A7M7Q676</accession>
<dbReference type="FunCoup" id="A0A7M7Q676">
    <property type="interactions" value="102"/>
</dbReference>
<dbReference type="Gene3D" id="2.20.20.160">
    <property type="match status" value="2"/>
</dbReference>
<dbReference type="KEGG" id="nvi:103315739"/>
<dbReference type="Gene3D" id="2.20.20.150">
    <property type="match status" value="1"/>
</dbReference>
<name>A0A7M7Q676_NASVI</name>
<dbReference type="CTD" id="39833"/>
<evidence type="ECO:0000313" key="2">
    <source>
        <dbReference type="EnsemblMetazoa" id="XP_031780406"/>
    </source>
</evidence>
<dbReference type="RefSeq" id="XP_031780406.1">
    <property type="nucleotide sequence ID" value="XM_031924546.2"/>
</dbReference>
<dbReference type="GeneID" id="103315739"/>
<proteinExistence type="predicted"/>
<dbReference type="SMR" id="A0A7M7Q676"/>
<dbReference type="Proteomes" id="UP000002358">
    <property type="component" value="Chromosome 2"/>
</dbReference>
<sequence length="316" mass="35243">MRLGRTMEVAQLWLLTMALSLTRQVCSASDSLLGMEFDDETGEELLKALVPSTSSLSSGVNVDNSIVADLQLLGDMPDTTIVLIGDQKKETKKEPLVVYQIGKSEADLPECQDKAEVCSKVDLYGDPWVERQCRCPSGRTCSRSLHADDGHTIVDKTRQYKLCEPVKRLPVCRYFKDVTWTIAPGAGPRNSTVQKMHCRCRPGSVAYLVKRHHHMLPSGNPAFIYSFACSPQSRMRCQPKEPCRLFTVHKKTNSPLEDVNASPLCQCPKAHRCPRRHTDPGSLPSSYYGDSHGVKIYSGHCVPVRHTNEPVYTLVK</sequence>
<dbReference type="Pfam" id="PF11581">
    <property type="entry name" value="Argos"/>
    <property type="match status" value="1"/>
</dbReference>
<keyword evidence="1" id="KW-0732">Signal</keyword>
<dbReference type="InterPro" id="IPR021633">
    <property type="entry name" value="Argos"/>
</dbReference>
<evidence type="ECO:0000313" key="3">
    <source>
        <dbReference type="Proteomes" id="UP000002358"/>
    </source>
</evidence>
<dbReference type="OrthoDB" id="8177523at2759"/>
<keyword evidence="3" id="KW-1185">Reference proteome</keyword>
<feature type="signal peptide" evidence="1">
    <location>
        <begin position="1"/>
        <end position="27"/>
    </location>
</feature>
<dbReference type="InParanoid" id="A0A7M7Q676"/>
<organism evidence="2 3">
    <name type="scientific">Nasonia vitripennis</name>
    <name type="common">Parasitic wasp</name>
    <dbReference type="NCBI Taxonomy" id="7425"/>
    <lineage>
        <taxon>Eukaryota</taxon>
        <taxon>Metazoa</taxon>
        <taxon>Ecdysozoa</taxon>
        <taxon>Arthropoda</taxon>
        <taxon>Hexapoda</taxon>
        <taxon>Insecta</taxon>
        <taxon>Pterygota</taxon>
        <taxon>Neoptera</taxon>
        <taxon>Endopterygota</taxon>
        <taxon>Hymenoptera</taxon>
        <taxon>Apocrita</taxon>
        <taxon>Proctotrupomorpha</taxon>
        <taxon>Chalcidoidea</taxon>
        <taxon>Pteromalidae</taxon>
        <taxon>Pteromalinae</taxon>
        <taxon>Nasonia</taxon>
    </lineage>
</organism>
<dbReference type="EnsemblMetazoa" id="XM_031924546">
    <property type="protein sequence ID" value="XP_031780406"/>
    <property type="gene ID" value="LOC103315739"/>
</dbReference>
<dbReference type="AlphaFoldDB" id="A0A7M7Q676"/>
<reference evidence="2" key="1">
    <citation type="submission" date="2021-01" db="UniProtKB">
        <authorList>
            <consortium name="EnsemblMetazoa"/>
        </authorList>
    </citation>
    <scope>IDENTIFICATION</scope>
</reference>
<evidence type="ECO:0000256" key="1">
    <source>
        <dbReference type="SAM" id="SignalP"/>
    </source>
</evidence>
<protein>
    <recommendedName>
        <fullName evidence="4">Protein giant-lens</fullName>
    </recommendedName>
</protein>
<feature type="chain" id="PRO_5029749816" description="Protein giant-lens" evidence="1">
    <location>
        <begin position="28"/>
        <end position="316"/>
    </location>
</feature>
<evidence type="ECO:0008006" key="4">
    <source>
        <dbReference type="Google" id="ProtNLM"/>
    </source>
</evidence>